<dbReference type="Proteomes" id="UP000467428">
    <property type="component" value="Chromosome"/>
</dbReference>
<reference evidence="2 3" key="1">
    <citation type="journal article" date="2019" name="Emerg. Microbes Infect.">
        <title>Comprehensive subspecies identification of 175 nontuberculous mycobacteria species based on 7547 genomic profiles.</title>
        <authorList>
            <person name="Matsumoto Y."/>
            <person name="Kinjo T."/>
            <person name="Motooka D."/>
            <person name="Nabeya D."/>
            <person name="Jung N."/>
            <person name="Uechi K."/>
            <person name="Horii T."/>
            <person name="Iida T."/>
            <person name="Fujita J."/>
            <person name="Nakamura S."/>
        </authorList>
    </citation>
    <scope>NUCLEOTIDE SEQUENCE [LARGE SCALE GENOMIC DNA]</scope>
    <source>
        <strain evidence="2 3">JCM 18538</strain>
    </source>
</reference>
<evidence type="ECO:0000313" key="2">
    <source>
        <dbReference type="EMBL" id="BBY51750.1"/>
    </source>
</evidence>
<accession>A0A7I7S5J6</accession>
<proteinExistence type="predicted"/>
<name>A0A7I7S5J6_9MYCO</name>
<evidence type="ECO:0000313" key="3">
    <source>
        <dbReference type="Proteomes" id="UP000467428"/>
    </source>
</evidence>
<dbReference type="AlphaFoldDB" id="A0A7I7S5J6"/>
<geneLocation type="plasmid" evidence="3">
    <name>pjcm18538 dna</name>
</geneLocation>
<gene>
    <name evidence="2" type="ORF">MARA_52180</name>
</gene>
<protein>
    <submittedName>
        <fullName evidence="2">Uncharacterized protein</fullName>
    </submittedName>
</protein>
<dbReference type="KEGG" id="marz:MARA_52180"/>
<feature type="region of interest" description="Disordered" evidence="1">
    <location>
        <begin position="1"/>
        <end position="47"/>
    </location>
</feature>
<dbReference type="RefSeq" id="WP_163922887.1">
    <property type="nucleotide sequence ID" value="NZ_AP022593.1"/>
</dbReference>
<evidence type="ECO:0000256" key="1">
    <source>
        <dbReference type="SAM" id="MobiDB-lite"/>
    </source>
</evidence>
<dbReference type="EMBL" id="AP022593">
    <property type="protein sequence ID" value="BBY51750.1"/>
    <property type="molecule type" value="Genomic_DNA"/>
</dbReference>
<organism evidence="2 3">
    <name type="scientific">Mycolicibacterium arabiense</name>
    <dbReference type="NCBI Taxonomy" id="1286181"/>
    <lineage>
        <taxon>Bacteria</taxon>
        <taxon>Bacillati</taxon>
        <taxon>Actinomycetota</taxon>
        <taxon>Actinomycetes</taxon>
        <taxon>Mycobacteriales</taxon>
        <taxon>Mycobacteriaceae</taxon>
        <taxon>Mycolicibacterium</taxon>
    </lineage>
</organism>
<keyword evidence="3" id="KW-1185">Reference proteome</keyword>
<sequence>MPGGQGIYDNTDEPDEGESGTPTTGEDVDTDADTPDVNIPEGAEPTD</sequence>